<protein>
    <submittedName>
        <fullName evidence="1">Uncharacterized protein</fullName>
    </submittedName>
</protein>
<keyword evidence="2" id="KW-1185">Reference proteome</keyword>
<reference evidence="1" key="1">
    <citation type="submission" date="2022-06" db="EMBL/GenBank/DDBJ databases">
        <authorList>
            <person name="Dietemann V."/>
            <person name="Ory F."/>
            <person name="Dainat B."/>
            <person name="Oberhansli S."/>
        </authorList>
    </citation>
    <scope>NUCLEOTIDE SEQUENCE</scope>
    <source>
        <strain evidence="1">Ena-SAMPLE-TAB-26-04-2022-14:26:32:270-5432</strain>
    </source>
</reference>
<dbReference type="RefSeq" id="WP_213430222.1">
    <property type="nucleotide sequence ID" value="NZ_AP031286.1"/>
</dbReference>
<evidence type="ECO:0000313" key="2">
    <source>
        <dbReference type="Proteomes" id="UP001154322"/>
    </source>
</evidence>
<name>A0ABM9G9D3_9BACL</name>
<dbReference type="EMBL" id="CALYLO010000012">
    <property type="protein sequence ID" value="CAH8248641.1"/>
    <property type="molecule type" value="Genomic_DNA"/>
</dbReference>
<accession>A0ABM9G9D3</accession>
<proteinExistence type="predicted"/>
<organism evidence="1 2">
    <name type="scientific">Paenibacillus melissococcoides</name>
    <dbReference type="NCBI Taxonomy" id="2912268"/>
    <lineage>
        <taxon>Bacteria</taxon>
        <taxon>Bacillati</taxon>
        <taxon>Bacillota</taxon>
        <taxon>Bacilli</taxon>
        <taxon>Bacillales</taxon>
        <taxon>Paenibacillaceae</taxon>
        <taxon>Paenibacillus</taxon>
    </lineage>
</organism>
<dbReference type="Proteomes" id="UP001154322">
    <property type="component" value="Unassembled WGS sequence"/>
</dbReference>
<gene>
    <name evidence="1" type="ORF">WJ0W_005825</name>
</gene>
<sequence>MAQKWVEAFVQQRIREMLENCCNEQDEFYTLYSIFCDEARYINPTVAEILLDFEEKMNVNLSYVEKVYRSGFEDGFTVGEIKQP</sequence>
<evidence type="ECO:0000313" key="1">
    <source>
        <dbReference type="EMBL" id="CAH8248641.1"/>
    </source>
</evidence>
<comment type="caution">
    <text evidence="1">The sequence shown here is derived from an EMBL/GenBank/DDBJ whole genome shotgun (WGS) entry which is preliminary data.</text>
</comment>